<feature type="region of interest" description="Disordered" evidence="6">
    <location>
        <begin position="347"/>
        <end position="380"/>
    </location>
</feature>
<dbReference type="Proteomes" id="UP000288805">
    <property type="component" value="Unassembled WGS sequence"/>
</dbReference>
<proteinExistence type="inferred from homology"/>
<dbReference type="InterPro" id="IPR032799">
    <property type="entry name" value="TAXi_C"/>
</dbReference>
<dbReference type="Gene3D" id="2.40.70.10">
    <property type="entry name" value="Acid Proteases"/>
    <property type="match status" value="2"/>
</dbReference>
<sequence>MASSTSLLFSVFTVFSILFFASSSEDNIPATITIPLTSTFTSKLSTEPMVFLQHLASDRRYLADQQESNCPGSAATNRDQVQQTEVSCNKQKPVKNVLKKEITSILFMMSSTQSSGLQAGTLPSSTGATQTMQMLNHALPIKLDRNNYILWRTQMENVVFANGFEDHIEGLKICPPQKTSSGETNPDFVMWRRFDRMILSWIYSSLTPEIMGQIVGYQSSHAAWFALERIFSASSRARVMQLRLEFQTTRKGSLTMMEYILKLKSLADNLAAIGEPVTDRDQILQLLGGLGADYNSIVASLTAREDEMSLHSVHSILLTHEQRLSFQNSVAEDNVISANLATPQYQHFNNKRSSGQNRQSGFNTRRGTNGGRSQSSQHRPQCQLCGKFGHTVVRCYHRFDINFQGYNPNMDTVQTNKPNAKNQVQAMMASPSTISDEAWFFDTGATHHLSQSIDPLSDVQPYMGNDKVIVGNGKHLRILHTGTTFFPSSSKTFQLRQVLHVPDIATNLISVSQFCADNNTFFEFHPRFFFVKDQVTKKILLQGSLEHGLYRFPARFVPSPAAFVSSSYDRSSNLSLTTTTTLWHSRLGHPADNILKHILTSCNISHQCHKNNVCCACQFAKSHKLPFNVSVSRASHPLALLHADLWGPASIPSTTGARYFILFVDDFSRFSWIYPLHSKDQALSVFIKFKSLVENQFNSRIQCLRSDNGGEFKAFSSYLATHGIKSQFSCPYTPEQNGRAERKLRHIIETGLALLATASLPFKFWLYAFHTTIFLINRLPTKVLNYQSPFQILFGKSPNYHIFKIFGCLCYPYIRPYNKNKLSYRSSQCVFLGYSSNHKGYMCLNPLTGRLYVTRHVVFHETVFPFQSTPDQSSSVVTIPTPAFLPCSSPPVSSLRSHTTPSTSSPPLTNMPSSTISLPDLIQVPFADISTSEPHPTNQHPMVTRAKNGISKKKVYFSSHISEPTTFTQAVKDSNWVLAMEKEFSALQRNNTWHLVPPPSNGNIIGCKWVYKLKYKPDGTVDRYKARLVAQGFTQTLGLDYFETFSPVVKASTIRIILAVALSFNWSVHQLDVQNAFLHGDLEEHVFMQQPPGFINSQYPSHVCKLNKALYGLKQAPRAWYNKLSTSLLGWGFQASRADSSMFIHHSTHDVLILLIYVDDILVTGSSSAQVSSFITRLNYSFALRDLGYVNYFLGIEVVSSGTMFHLSQHKYTQDLLSRTAMLDSKPATTPGLLGQTLSHLDGEPFSDATLYRSTVGALQYLTLTRPDISFAVNKACQFMATPTTTHWLAVKRILRYLKGTLSYGIQMQQSTSLDIHGYTDADWASCPDDRRSTGGYGIFLGPNLVSWSSNKQKVVSRSSAESEYRALASATSEMIWIQYVLQELCLSSSSPPLLWCDNKSAAHLAANPVFHARTKHIEMDLHFIRDHVLRKQLVIQYLPSAEQVADIFTKHISSSQFLSFRTKLSVVPSPVSLRGDDRRYLADQQESNCPGSAATNRDQVQQTEVSCNKQKPVKNVLKKEVISETQFLKLSASASLSRVHHLKHDAGPKKAPIFNPELSSSSKILGCRNPKCVNTSSPDVHLGCPRCNGNSKNCSHACPRYRLQYGGGASSGYFLLENLNFPAKTIHTFLVGCTTSAARLPTSDGFAGFGRTMFSLPMQMGVKKFAYCLNSHYYDDTRNSGKLVLDYSDGKTKGLFYTPFLKNPPDFPFYYYLGVKDIKIGNKLLRIPSKYLAPGSDGRGGLMIDSGFAYGYMTRPVFKIVTNELKKQMSKYRRSLEAETQSGLTPCFNFTGHKSIKIPPLIYQFRGGANMVVAGMNYLLMSRLETSLVACLPMVTDAGNNTMEFTPGPSIILGNSQHVDYYVEYDLKNERLGFRRQTC</sequence>
<dbReference type="PANTHER" id="PTHR11439">
    <property type="entry name" value="GAG-POL-RELATED RETROTRANSPOSON"/>
    <property type="match status" value="1"/>
</dbReference>
<keyword evidence="2" id="KW-0645">Protease</keyword>
<evidence type="ECO:0000256" key="3">
    <source>
        <dbReference type="ARBA" id="ARBA00022750"/>
    </source>
</evidence>
<dbReference type="InterPro" id="IPR025724">
    <property type="entry name" value="GAG-pre-integrase_dom"/>
</dbReference>
<evidence type="ECO:0000256" key="5">
    <source>
        <dbReference type="ARBA" id="ARBA00023180"/>
    </source>
</evidence>
<feature type="region of interest" description="Disordered" evidence="6">
    <location>
        <begin position="889"/>
        <end position="910"/>
    </location>
</feature>
<dbReference type="PANTHER" id="PTHR11439:SF455">
    <property type="entry name" value="RLK (RECEPTOR-LIKE PROTEIN KINASE) 8, PUTATIVE-RELATED"/>
    <property type="match status" value="1"/>
</dbReference>
<dbReference type="CDD" id="cd05476">
    <property type="entry name" value="pepsin_A_like_plant"/>
    <property type="match status" value="1"/>
</dbReference>
<dbReference type="SUPFAM" id="SSF56672">
    <property type="entry name" value="DNA/RNA polymerases"/>
    <property type="match status" value="1"/>
</dbReference>
<dbReference type="InterPro" id="IPR043502">
    <property type="entry name" value="DNA/RNA_pol_sf"/>
</dbReference>
<dbReference type="PROSITE" id="PS50994">
    <property type="entry name" value="INTEGRASE"/>
    <property type="match status" value="1"/>
</dbReference>
<dbReference type="InterPro" id="IPR033121">
    <property type="entry name" value="PEPTIDASE_A1"/>
</dbReference>
<name>A0A438JAU4_VITVI</name>
<dbReference type="GO" id="GO:0006508">
    <property type="term" value="P:proteolysis"/>
    <property type="evidence" value="ECO:0007669"/>
    <property type="project" value="UniProtKB-KW"/>
</dbReference>
<dbReference type="Pfam" id="PF25597">
    <property type="entry name" value="SH3_retrovirus"/>
    <property type="match status" value="1"/>
</dbReference>
<dbReference type="GO" id="GO:0004190">
    <property type="term" value="F:aspartic-type endopeptidase activity"/>
    <property type="evidence" value="ECO:0007669"/>
    <property type="project" value="UniProtKB-KW"/>
</dbReference>
<feature type="signal peptide" evidence="7">
    <location>
        <begin position="1"/>
        <end position="23"/>
    </location>
</feature>
<keyword evidence="5" id="KW-0325">Glycoprotein</keyword>
<evidence type="ECO:0000259" key="9">
    <source>
        <dbReference type="PROSITE" id="PS51767"/>
    </source>
</evidence>
<dbReference type="InterPro" id="IPR054722">
    <property type="entry name" value="PolX-like_BBD"/>
</dbReference>
<reference evidence="10 11" key="1">
    <citation type="journal article" date="2018" name="PLoS Genet.">
        <title>Population sequencing reveals clonal diversity and ancestral inbreeding in the grapevine cultivar Chardonnay.</title>
        <authorList>
            <person name="Roach M.J."/>
            <person name="Johnson D.L."/>
            <person name="Bohlmann J."/>
            <person name="van Vuuren H.J."/>
            <person name="Jones S.J."/>
            <person name="Pretorius I.S."/>
            <person name="Schmidt S.A."/>
            <person name="Borneman A.R."/>
        </authorList>
    </citation>
    <scope>NUCLEOTIDE SEQUENCE [LARGE SCALE GENOMIC DNA]</scope>
    <source>
        <strain evidence="11">cv. Chardonnay</strain>
        <tissue evidence="10">Leaf</tissue>
    </source>
</reference>
<dbReference type="PROSITE" id="PS51767">
    <property type="entry name" value="PEPTIDASE_A1"/>
    <property type="match status" value="1"/>
</dbReference>
<dbReference type="Pfam" id="PF07727">
    <property type="entry name" value="RVT_2"/>
    <property type="match status" value="1"/>
</dbReference>
<dbReference type="SUPFAM" id="SSF53098">
    <property type="entry name" value="Ribonuclease H-like"/>
    <property type="match status" value="1"/>
</dbReference>
<dbReference type="Pfam" id="PF14223">
    <property type="entry name" value="Retrotran_gag_2"/>
    <property type="match status" value="1"/>
</dbReference>
<protein>
    <submittedName>
        <fullName evidence="10">Retrovirus-related Pol polyprotein from transposon TNT 1-94</fullName>
    </submittedName>
</protein>
<feature type="chain" id="PRO_5019547551" evidence="7">
    <location>
        <begin position="24"/>
        <end position="1880"/>
    </location>
</feature>
<dbReference type="Pfam" id="PF14543">
    <property type="entry name" value="TAXi_N"/>
    <property type="match status" value="1"/>
</dbReference>
<dbReference type="CDD" id="cd09272">
    <property type="entry name" value="RNase_HI_RT_Ty1"/>
    <property type="match status" value="1"/>
</dbReference>
<dbReference type="Pfam" id="PF22936">
    <property type="entry name" value="Pol_BBD"/>
    <property type="match status" value="1"/>
</dbReference>
<keyword evidence="3" id="KW-0064">Aspartyl protease</keyword>
<feature type="domain" description="Peptidase A1" evidence="9">
    <location>
        <begin position="1555"/>
        <end position="1876"/>
    </location>
</feature>
<dbReference type="InterPro" id="IPR057670">
    <property type="entry name" value="SH3_retrovirus"/>
</dbReference>
<keyword evidence="4" id="KW-0378">Hydrolase</keyword>
<dbReference type="InterPro" id="IPR021109">
    <property type="entry name" value="Peptidase_aspartic_dom_sf"/>
</dbReference>
<evidence type="ECO:0000256" key="4">
    <source>
        <dbReference type="ARBA" id="ARBA00022801"/>
    </source>
</evidence>
<accession>A0A438JAU4</accession>
<gene>
    <name evidence="10" type="primary">POLX_2773</name>
    <name evidence="10" type="ORF">CK203_018816</name>
</gene>
<comment type="similarity">
    <text evidence="1">Belongs to the peptidase A1 family.</text>
</comment>
<dbReference type="InterPro" id="IPR034161">
    <property type="entry name" value="Pepsin-like_plant"/>
</dbReference>
<dbReference type="InterPro" id="IPR036397">
    <property type="entry name" value="RNaseH_sf"/>
</dbReference>
<evidence type="ECO:0000256" key="1">
    <source>
        <dbReference type="ARBA" id="ARBA00007447"/>
    </source>
</evidence>
<dbReference type="InterPro" id="IPR032861">
    <property type="entry name" value="TAXi_N"/>
</dbReference>
<dbReference type="GO" id="GO:0015074">
    <property type="term" value="P:DNA integration"/>
    <property type="evidence" value="ECO:0007669"/>
    <property type="project" value="InterPro"/>
</dbReference>
<dbReference type="SUPFAM" id="SSF50630">
    <property type="entry name" value="Acid proteases"/>
    <property type="match status" value="1"/>
</dbReference>
<evidence type="ECO:0000259" key="8">
    <source>
        <dbReference type="PROSITE" id="PS50994"/>
    </source>
</evidence>
<feature type="compositionally biased region" description="Low complexity" evidence="6">
    <location>
        <begin position="893"/>
        <end position="910"/>
    </location>
</feature>
<dbReference type="Pfam" id="PF14541">
    <property type="entry name" value="TAXi_C"/>
    <property type="match status" value="1"/>
</dbReference>
<dbReference type="Pfam" id="PF13976">
    <property type="entry name" value="gag_pre-integrs"/>
    <property type="match status" value="1"/>
</dbReference>
<organism evidence="10 11">
    <name type="scientific">Vitis vinifera</name>
    <name type="common">Grape</name>
    <dbReference type="NCBI Taxonomy" id="29760"/>
    <lineage>
        <taxon>Eukaryota</taxon>
        <taxon>Viridiplantae</taxon>
        <taxon>Streptophyta</taxon>
        <taxon>Embryophyta</taxon>
        <taxon>Tracheophyta</taxon>
        <taxon>Spermatophyta</taxon>
        <taxon>Magnoliopsida</taxon>
        <taxon>eudicotyledons</taxon>
        <taxon>Gunneridae</taxon>
        <taxon>Pentapetalae</taxon>
        <taxon>rosids</taxon>
        <taxon>Vitales</taxon>
        <taxon>Vitaceae</taxon>
        <taxon>Viteae</taxon>
        <taxon>Vitis</taxon>
    </lineage>
</organism>
<feature type="compositionally biased region" description="Low complexity" evidence="6">
    <location>
        <begin position="363"/>
        <end position="377"/>
    </location>
</feature>
<dbReference type="InterPro" id="IPR012337">
    <property type="entry name" value="RNaseH-like_sf"/>
</dbReference>
<feature type="domain" description="Integrase catalytic" evidence="8">
    <location>
        <begin position="633"/>
        <end position="797"/>
    </location>
</feature>
<evidence type="ECO:0000256" key="7">
    <source>
        <dbReference type="SAM" id="SignalP"/>
    </source>
</evidence>
<evidence type="ECO:0000313" key="11">
    <source>
        <dbReference type="Proteomes" id="UP000288805"/>
    </source>
</evidence>
<dbReference type="InterPro" id="IPR001584">
    <property type="entry name" value="Integrase_cat-core"/>
</dbReference>
<dbReference type="Pfam" id="PF00665">
    <property type="entry name" value="rve"/>
    <property type="match status" value="1"/>
</dbReference>
<evidence type="ECO:0000313" key="10">
    <source>
        <dbReference type="EMBL" id="RVX06084.1"/>
    </source>
</evidence>
<dbReference type="InterPro" id="IPR013103">
    <property type="entry name" value="RVT_2"/>
</dbReference>
<comment type="caution">
    <text evidence="10">The sequence shown here is derived from an EMBL/GenBank/DDBJ whole genome shotgun (WGS) entry which is preliminary data.</text>
</comment>
<keyword evidence="7" id="KW-0732">Signal</keyword>
<evidence type="ECO:0000256" key="6">
    <source>
        <dbReference type="SAM" id="MobiDB-lite"/>
    </source>
</evidence>
<evidence type="ECO:0000256" key="2">
    <source>
        <dbReference type="ARBA" id="ARBA00022670"/>
    </source>
</evidence>
<dbReference type="EMBL" id="QGNW01000053">
    <property type="protein sequence ID" value="RVX06084.1"/>
    <property type="molecule type" value="Genomic_DNA"/>
</dbReference>
<dbReference type="GO" id="GO:0003676">
    <property type="term" value="F:nucleic acid binding"/>
    <property type="evidence" value="ECO:0007669"/>
    <property type="project" value="InterPro"/>
</dbReference>
<feature type="compositionally biased region" description="Polar residues" evidence="6">
    <location>
        <begin position="347"/>
        <end position="362"/>
    </location>
</feature>
<dbReference type="Gene3D" id="3.30.420.10">
    <property type="entry name" value="Ribonuclease H-like superfamily/Ribonuclease H"/>
    <property type="match status" value="1"/>
</dbReference>